<evidence type="ECO:0000259" key="1">
    <source>
        <dbReference type="Pfam" id="PF10543"/>
    </source>
</evidence>
<dbReference type="Pfam" id="PF10543">
    <property type="entry name" value="ORF6N"/>
    <property type="match status" value="1"/>
</dbReference>
<feature type="non-terminal residue" evidence="2">
    <location>
        <position position="78"/>
    </location>
</feature>
<dbReference type="AlphaFoldDB" id="A0A415QF65"/>
<evidence type="ECO:0000313" key="3">
    <source>
        <dbReference type="Proteomes" id="UP000286038"/>
    </source>
</evidence>
<name>A0A415QF65_9BACT</name>
<evidence type="ECO:0000313" key="2">
    <source>
        <dbReference type="EMBL" id="RHM41473.1"/>
    </source>
</evidence>
<dbReference type="EMBL" id="QRPV01000021">
    <property type="protein sequence ID" value="RHM41473.1"/>
    <property type="molecule type" value="Genomic_DNA"/>
</dbReference>
<protein>
    <submittedName>
        <fullName evidence="2">ORF6N domain-containing protein</fullName>
    </submittedName>
</protein>
<organism evidence="2 3">
    <name type="scientific">Butyricimonas virosa</name>
    <dbReference type="NCBI Taxonomy" id="544645"/>
    <lineage>
        <taxon>Bacteria</taxon>
        <taxon>Pseudomonadati</taxon>
        <taxon>Bacteroidota</taxon>
        <taxon>Bacteroidia</taxon>
        <taxon>Bacteroidales</taxon>
        <taxon>Odoribacteraceae</taxon>
        <taxon>Butyricimonas</taxon>
    </lineage>
</organism>
<reference evidence="2 3" key="1">
    <citation type="submission" date="2018-08" db="EMBL/GenBank/DDBJ databases">
        <title>A genome reference for cultivated species of the human gut microbiota.</title>
        <authorList>
            <person name="Zou Y."/>
            <person name="Xue W."/>
            <person name="Luo G."/>
        </authorList>
    </citation>
    <scope>NUCLEOTIDE SEQUENCE [LARGE SCALE GENOMIC DNA]</scope>
    <source>
        <strain evidence="2 3">AF34-33</strain>
    </source>
</reference>
<dbReference type="Proteomes" id="UP000286038">
    <property type="component" value="Unassembled WGS sequence"/>
</dbReference>
<comment type="caution">
    <text evidence="2">The sequence shown here is derived from an EMBL/GenBank/DDBJ whole genome shotgun (WGS) entry which is preliminary data.</text>
</comment>
<dbReference type="RefSeq" id="WP_147356811.1">
    <property type="nucleotide sequence ID" value="NZ_CABJDM010000021.1"/>
</dbReference>
<dbReference type="InterPro" id="IPR018873">
    <property type="entry name" value="KilA-N_DNA-bd_domain"/>
</dbReference>
<feature type="domain" description="KilA-N DNA-binding" evidence="1">
    <location>
        <begin position="8"/>
        <end position="67"/>
    </location>
</feature>
<sequence length="78" mass="9461">MDLQIIQNKIFQIRGYKVMLDFHLAELYQVETRALKQAVKRNMNRFPPDFAFSLEKEEWKERVCRNARCTFFFSLAIK</sequence>
<gene>
    <name evidence="2" type="ORF">DWZ68_13870</name>
</gene>
<accession>A0A415QF65</accession>
<proteinExistence type="predicted"/>